<organism evidence="1 2">
    <name type="scientific">Trichonephila clavipes</name>
    <name type="common">Golden silk orbweaver</name>
    <name type="synonym">Nephila clavipes</name>
    <dbReference type="NCBI Taxonomy" id="2585209"/>
    <lineage>
        <taxon>Eukaryota</taxon>
        <taxon>Metazoa</taxon>
        <taxon>Ecdysozoa</taxon>
        <taxon>Arthropoda</taxon>
        <taxon>Chelicerata</taxon>
        <taxon>Arachnida</taxon>
        <taxon>Araneae</taxon>
        <taxon>Araneomorphae</taxon>
        <taxon>Entelegynae</taxon>
        <taxon>Araneoidea</taxon>
        <taxon>Nephilidae</taxon>
        <taxon>Trichonephila</taxon>
    </lineage>
</organism>
<dbReference type="AlphaFoldDB" id="A0A8X6V319"/>
<accession>A0A8X6V319</accession>
<dbReference type="Proteomes" id="UP000887159">
    <property type="component" value="Unassembled WGS sequence"/>
</dbReference>
<reference evidence="1" key="1">
    <citation type="submission" date="2020-08" db="EMBL/GenBank/DDBJ databases">
        <title>Multicomponent nature underlies the extraordinary mechanical properties of spider dragline silk.</title>
        <authorList>
            <person name="Kono N."/>
            <person name="Nakamura H."/>
            <person name="Mori M."/>
            <person name="Yoshida Y."/>
            <person name="Ohtoshi R."/>
            <person name="Malay A.D."/>
            <person name="Moran D.A.P."/>
            <person name="Tomita M."/>
            <person name="Numata K."/>
            <person name="Arakawa K."/>
        </authorList>
    </citation>
    <scope>NUCLEOTIDE SEQUENCE</scope>
</reference>
<evidence type="ECO:0000313" key="1">
    <source>
        <dbReference type="EMBL" id="GFX93287.1"/>
    </source>
</evidence>
<gene>
    <name evidence="1" type="ORF">TNCV_4761661</name>
</gene>
<keyword evidence="2" id="KW-1185">Reference proteome</keyword>
<name>A0A8X6V319_TRICX</name>
<sequence>MRAEQGTMRASGLNVTYFRDCGLNIDLERSFIELVGNGMNQGADGDVARRYFNLYCCAINCSCEDMDGVVSNGIFDEDGSPATAVAAPVGPVGSLQS</sequence>
<protein>
    <submittedName>
        <fullName evidence="1">Uncharacterized protein</fullName>
    </submittedName>
</protein>
<comment type="caution">
    <text evidence="1">The sequence shown here is derived from an EMBL/GenBank/DDBJ whole genome shotgun (WGS) entry which is preliminary data.</text>
</comment>
<evidence type="ECO:0000313" key="2">
    <source>
        <dbReference type="Proteomes" id="UP000887159"/>
    </source>
</evidence>
<dbReference type="EMBL" id="BMAU01021172">
    <property type="protein sequence ID" value="GFX93287.1"/>
    <property type="molecule type" value="Genomic_DNA"/>
</dbReference>
<proteinExistence type="predicted"/>